<accession>A0AAV2FV73</accession>
<dbReference type="AlphaFoldDB" id="A0AAV2FV73"/>
<reference evidence="1 2" key="1">
    <citation type="submission" date="2024-04" db="EMBL/GenBank/DDBJ databases">
        <authorList>
            <person name="Fracassetti M."/>
        </authorList>
    </citation>
    <scope>NUCLEOTIDE SEQUENCE [LARGE SCALE GENOMIC DNA]</scope>
</reference>
<evidence type="ECO:0000313" key="2">
    <source>
        <dbReference type="Proteomes" id="UP001497516"/>
    </source>
</evidence>
<dbReference type="PANTHER" id="PTHR46890:SF48">
    <property type="entry name" value="RNA-DIRECTED DNA POLYMERASE"/>
    <property type="match status" value="1"/>
</dbReference>
<gene>
    <name evidence="1" type="ORF">LTRI10_LOCUS41507</name>
</gene>
<evidence type="ECO:0008006" key="3">
    <source>
        <dbReference type="Google" id="ProtNLM"/>
    </source>
</evidence>
<dbReference type="InterPro" id="IPR052343">
    <property type="entry name" value="Retrotransposon-Effector_Assoc"/>
</dbReference>
<protein>
    <recommendedName>
        <fullName evidence="3">Reverse transcriptase domain-containing protein</fullName>
    </recommendedName>
</protein>
<keyword evidence="2" id="KW-1185">Reference proteome</keyword>
<name>A0AAV2FV73_9ROSI</name>
<dbReference type="Proteomes" id="UP001497516">
    <property type="component" value="Chromosome 7"/>
</dbReference>
<dbReference type="PANTHER" id="PTHR46890">
    <property type="entry name" value="NON-LTR RETROLELEMENT REVERSE TRANSCRIPTASE-LIKE PROTEIN-RELATED"/>
    <property type="match status" value="1"/>
</dbReference>
<sequence>MAKEFRQISLCNVLYEILAKALANRLKGLLDVIISQEQSAFVERWIRLMMMCVRSVIYAVLVNGHRYDSISPTRGLCQGDPLLPYLFVLAILVNGHKLDVIVLSRGLRQGDPLSPYLFLLVAAGLSSYTSKAVAERHIHGLSVARSAPVMSHLFFADDSIFFARATV</sequence>
<evidence type="ECO:0000313" key="1">
    <source>
        <dbReference type="EMBL" id="CAL1401453.1"/>
    </source>
</evidence>
<proteinExistence type="predicted"/>
<dbReference type="EMBL" id="OZ034820">
    <property type="protein sequence ID" value="CAL1401453.1"/>
    <property type="molecule type" value="Genomic_DNA"/>
</dbReference>
<organism evidence="1 2">
    <name type="scientific">Linum trigynum</name>
    <dbReference type="NCBI Taxonomy" id="586398"/>
    <lineage>
        <taxon>Eukaryota</taxon>
        <taxon>Viridiplantae</taxon>
        <taxon>Streptophyta</taxon>
        <taxon>Embryophyta</taxon>
        <taxon>Tracheophyta</taxon>
        <taxon>Spermatophyta</taxon>
        <taxon>Magnoliopsida</taxon>
        <taxon>eudicotyledons</taxon>
        <taxon>Gunneridae</taxon>
        <taxon>Pentapetalae</taxon>
        <taxon>rosids</taxon>
        <taxon>fabids</taxon>
        <taxon>Malpighiales</taxon>
        <taxon>Linaceae</taxon>
        <taxon>Linum</taxon>
    </lineage>
</organism>